<keyword evidence="3" id="KW-1185">Reference proteome</keyword>
<reference evidence="2 3" key="1">
    <citation type="submission" date="2019-03" db="EMBL/GenBank/DDBJ databases">
        <title>Genomic Encyclopedia of Archaeal and Bacterial Type Strains, Phase II (KMG-II): from individual species to whole genera.</title>
        <authorList>
            <person name="Goeker M."/>
        </authorList>
    </citation>
    <scope>NUCLEOTIDE SEQUENCE [LARGE SCALE GENOMIC DNA]</scope>
    <source>
        <strain evidence="2 3">DSM 22554</strain>
    </source>
</reference>
<dbReference type="AlphaFoldDB" id="A0A4R1M4C1"/>
<sequence>MYNINPEDQENNLSNDDDLFPPNTDESEIAYIEKGDDREIEKK</sequence>
<evidence type="ECO:0000313" key="3">
    <source>
        <dbReference type="Proteomes" id="UP000294616"/>
    </source>
</evidence>
<accession>A0A4R1M4C1</accession>
<evidence type="ECO:0000313" key="2">
    <source>
        <dbReference type="EMBL" id="TCK85734.1"/>
    </source>
</evidence>
<dbReference type="EMBL" id="SMGO01000001">
    <property type="protein sequence ID" value="TCK85734.1"/>
    <property type="molecule type" value="Genomic_DNA"/>
</dbReference>
<name>A0A4R1M4C1_9SPHI</name>
<evidence type="ECO:0000256" key="1">
    <source>
        <dbReference type="SAM" id="MobiDB-lite"/>
    </source>
</evidence>
<comment type="caution">
    <text evidence="2">The sequence shown here is derived from an EMBL/GenBank/DDBJ whole genome shotgun (WGS) entry which is preliminary data.</text>
</comment>
<dbReference type="Proteomes" id="UP000294616">
    <property type="component" value="Unassembled WGS sequence"/>
</dbReference>
<dbReference type="RefSeq" id="WP_262708399.1">
    <property type="nucleotide sequence ID" value="NZ_SMGO01000001.1"/>
</dbReference>
<gene>
    <name evidence="2" type="ORF">C8N28_1046</name>
</gene>
<feature type="compositionally biased region" description="Acidic residues" evidence="1">
    <location>
        <begin position="7"/>
        <end position="19"/>
    </location>
</feature>
<feature type="compositionally biased region" description="Basic and acidic residues" evidence="1">
    <location>
        <begin position="31"/>
        <end position="43"/>
    </location>
</feature>
<feature type="region of interest" description="Disordered" evidence="1">
    <location>
        <begin position="1"/>
        <end position="43"/>
    </location>
</feature>
<proteinExistence type="predicted"/>
<organism evidence="2 3">
    <name type="scientific">Albibacterium bauzanense</name>
    <dbReference type="NCBI Taxonomy" id="653929"/>
    <lineage>
        <taxon>Bacteria</taxon>
        <taxon>Pseudomonadati</taxon>
        <taxon>Bacteroidota</taxon>
        <taxon>Sphingobacteriia</taxon>
        <taxon>Sphingobacteriales</taxon>
        <taxon>Sphingobacteriaceae</taxon>
        <taxon>Albibacterium</taxon>
    </lineage>
</organism>
<protein>
    <submittedName>
        <fullName evidence="2">Uncharacterized protein</fullName>
    </submittedName>
</protein>